<proteinExistence type="predicted"/>
<dbReference type="OrthoDB" id="4123258at2"/>
<reference evidence="3 4" key="1">
    <citation type="submission" date="2018-03" db="EMBL/GenBank/DDBJ databases">
        <title>Genomic Encyclopedia of Archaeal and Bacterial Type Strains, Phase II (KMG-II): from individual species to whole genera.</title>
        <authorList>
            <person name="Goeker M."/>
        </authorList>
    </citation>
    <scope>NUCLEOTIDE SEQUENCE [LARGE SCALE GENOMIC DNA]</scope>
    <source>
        <strain evidence="3 4">DSM 28229</strain>
    </source>
</reference>
<evidence type="ECO:0000313" key="3">
    <source>
        <dbReference type="EMBL" id="PWJ36013.1"/>
    </source>
</evidence>
<evidence type="ECO:0000259" key="2">
    <source>
        <dbReference type="Pfam" id="PF02342"/>
    </source>
</evidence>
<comment type="caution">
    <text evidence="3">The sequence shown here is derived from an EMBL/GenBank/DDBJ whole genome shotgun (WGS) entry which is preliminary data.</text>
</comment>
<dbReference type="Proteomes" id="UP000245535">
    <property type="component" value="Unassembled WGS sequence"/>
</dbReference>
<name>A0A315YZY8_SEDFL</name>
<keyword evidence="1" id="KW-0778">Tellurium resistance</keyword>
<gene>
    <name evidence="3" type="ORF">BC781_10926</name>
</gene>
<dbReference type="InterPro" id="IPR003325">
    <property type="entry name" value="TerD"/>
</dbReference>
<accession>A0A315YZY8</accession>
<dbReference type="GO" id="GO:0046690">
    <property type="term" value="P:response to tellurium ion"/>
    <property type="evidence" value="ECO:0007669"/>
    <property type="project" value="UniProtKB-KW"/>
</dbReference>
<feature type="domain" description="TerD" evidence="2">
    <location>
        <begin position="1"/>
        <end position="185"/>
    </location>
</feature>
<dbReference type="RefSeq" id="WP_109622347.1">
    <property type="nucleotide sequence ID" value="NZ_QGDO01000009.1"/>
</dbReference>
<sequence length="186" mass="20289">MTITLEKGGRCNLSHTSPPLQKVMIGLGWELKPNASLDLDASAFMLGKDGKLIASEFLVFYNNLKSPDGAIQHTGDNRTGIGDGDDEMLLVNLESIDPEVHEVIIAATIHNAIEKEQSFGLLNEAYIRLVNIDTRKEVARYSLGSEFSDATDIEFGRLLKTETGWSFEALGKGATKGLEGLVSTYQ</sequence>
<dbReference type="AlphaFoldDB" id="A0A315YZY8"/>
<organism evidence="3 4">
    <name type="scientific">Sediminitomix flava</name>
    <dbReference type="NCBI Taxonomy" id="379075"/>
    <lineage>
        <taxon>Bacteria</taxon>
        <taxon>Pseudomonadati</taxon>
        <taxon>Bacteroidota</taxon>
        <taxon>Cytophagia</taxon>
        <taxon>Cytophagales</taxon>
        <taxon>Flammeovirgaceae</taxon>
        <taxon>Sediminitomix</taxon>
    </lineage>
</organism>
<evidence type="ECO:0000256" key="1">
    <source>
        <dbReference type="ARBA" id="ARBA00022686"/>
    </source>
</evidence>
<protein>
    <submittedName>
        <fullName evidence="3">Tellurium resistance protein TerD</fullName>
    </submittedName>
</protein>
<dbReference type="PANTHER" id="PTHR32097:SF17">
    <property type="entry name" value="CAMP-BINDING PROTEIN 1-RELATED"/>
    <property type="match status" value="1"/>
</dbReference>
<dbReference type="PANTHER" id="PTHR32097">
    <property type="entry name" value="CAMP-BINDING PROTEIN 1-RELATED"/>
    <property type="match status" value="1"/>
</dbReference>
<dbReference type="CDD" id="cd06974">
    <property type="entry name" value="TerD_like"/>
    <property type="match status" value="1"/>
</dbReference>
<dbReference type="InterPro" id="IPR051324">
    <property type="entry name" value="Stress/Tellurium_Resist"/>
</dbReference>
<dbReference type="EMBL" id="QGDO01000009">
    <property type="protein sequence ID" value="PWJ36013.1"/>
    <property type="molecule type" value="Genomic_DNA"/>
</dbReference>
<evidence type="ECO:0000313" key="4">
    <source>
        <dbReference type="Proteomes" id="UP000245535"/>
    </source>
</evidence>
<dbReference type="Pfam" id="PF02342">
    <property type="entry name" value="TerD"/>
    <property type="match status" value="1"/>
</dbReference>
<dbReference type="Gene3D" id="2.60.60.30">
    <property type="entry name" value="sav2460 like domains"/>
    <property type="match status" value="1"/>
</dbReference>
<keyword evidence="4" id="KW-1185">Reference proteome</keyword>